<dbReference type="OrthoDB" id="3229305at2"/>
<dbReference type="Pfam" id="PF18164">
    <property type="entry name" value="GNAT_C"/>
    <property type="match status" value="1"/>
</dbReference>
<dbReference type="InterPro" id="IPR041644">
    <property type="entry name" value="GNAT_C"/>
</dbReference>
<gene>
    <name evidence="3" type="ORF">C1J00_32920</name>
</gene>
<sequence length="59" mass="6249">MAHAPRPGPGGGAPFPAAPGRARCPRVSGLPRRTTVERAVGDHLRAGGHWYVWLGWSPP</sequence>
<dbReference type="Proteomes" id="UP000235943">
    <property type="component" value="Unassembled WGS sequence"/>
</dbReference>
<organism evidence="3 4">
    <name type="scientific">Streptomyces cahuitamycinicus</name>
    <dbReference type="NCBI Taxonomy" id="2070367"/>
    <lineage>
        <taxon>Bacteria</taxon>
        <taxon>Bacillati</taxon>
        <taxon>Actinomycetota</taxon>
        <taxon>Actinomycetes</taxon>
        <taxon>Kitasatosporales</taxon>
        <taxon>Streptomycetaceae</taxon>
        <taxon>Streptomyces</taxon>
    </lineage>
</organism>
<dbReference type="AlphaFoldDB" id="A0A2N8TGM4"/>
<dbReference type="EMBL" id="POUC01000358">
    <property type="protein sequence ID" value="PNG18099.1"/>
    <property type="molecule type" value="Genomic_DNA"/>
</dbReference>
<evidence type="ECO:0000313" key="3">
    <source>
        <dbReference type="EMBL" id="PNG18099.1"/>
    </source>
</evidence>
<evidence type="ECO:0000313" key="4">
    <source>
        <dbReference type="Proteomes" id="UP000235943"/>
    </source>
</evidence>
<evidence type="ECO:0000259" key="2">
    <source>
        <dbReference type="Pfam" id="PF18164"/>
    </source>
</evidence>
<feature type="region of interest" description="Disordered" evidence="1">
    <location>
        <begin position="1"/>
        <end position="27"/>
    </location>
</feature>
<evidence type="ECO:0000256" key="1">
    <source>
        <dbReference type="SAM" id="MobiDB-lite"/>
    </source>
</evidence>
<feature type="domain" description="GNAT-like C-terminal" evidence="2">
    <location>
        <begin position="25"/>
        <end position="56"/>
    </location>
</feature>
<proteinExistence type="predicted"/>
<dbReference type="Gene3D" id="3.40.630.120">
    <property type="match status" value="1"/>
</dbReference>
<keyword evidence="4" id="KW-1185">Reference proteome</keyword>
<accession>A0A2N8TGM4</accession>
<name>A0A2N8TGM4_9ACTN</name>
<comment type="caution">
    <text evidence="3">The sequence shown here is derived from an EMBL/GenBank/DDBJ whole genome shotgun (WGS) entry which is preliminary data.</text>
</comment>
<reference evidence="3 4" key="1">
    <citation type="submission" date="2018-01" db="EMBL/GenBank/DDBJ databases">
        <title>Draft genome sequence of Streptomyces sp. 13K301.</title>
        <authorList>
            <person name="Sahin N."/>
            <person name="Saygin H."/>
            <person name="Ay H."/>
        </authorList>
    </citation>
    <scope>NUCLEOTIDE SEQUENCE [LARGE SCALE GENOMIC DNA]</scope>
    <source>
        <strain evidence="3 4">13K301</strain>
    </source>
</reference>
<feature type="compositionally biased region" description="Low complexity" evidence="1">
    <location>
        <begin position="14"/>
        <end position="26"/>
    </location>
</feature>
<protein>
    <recommendedName>
        <fullName evidence="2">GNAT-like C-terminal domain-containing protein</fullName>
    </recommendedName>
</protein>